<dbReference type="Gene3D" id="3.40.50.2000">
    <property type="entry name" value="Glycogen Phosphorylase B"/>
    <property type="match status" value="1"/>
</dbReference>
<feature type="domain" description="Glycosyltransferase subfamily 4-like N-terminal" evidence="1">
    <location>
        <begin position="30"/>
        <end position="191"/>
    </location>
</feature>
<dbReference type="SUPFAM" id="SSF53756">
    <property type="entry name" value="UDP-Glycosyltransferase/glycogen phosphorylase"/>
    <property type="match status" value="1"/>
</dbReference>
<keyword evidence="3" id="KW-1185">Reference proteome</keyword>
<accession>A0ABS3QIQ2</accession>
<dbReference type="EMBL" id="JAGETZ010000009">
    <property type="protein sequence ID" value="MBO2011032.1"/>
    <property type="molecule type" value="Genomic_DNA"/>
</dbReference>
<comment type="caution">
    <text evidence="2">The sequence shown here is derived from an EMBL/GenBank/DDBJ whole genome shotgun (WGS) entry which is preliminary data.</text>
</comment>
<evidence type="ECO:0000313" key="3">
    <source>
        <dbReference type="Proteomes" id="UP000664369"/>
    </source>
</evidence>
<dbReference type="InterPro" id="IPR028098">
    <property type="entry name" value="Glyco_trans_4-like_N"/>
</dbReference>
<reference evidence="2 3" key="1">
    <citation type="submission" date="2021-03" db="EMBL/GenBank/DDBJ databases">
        <authorList>
            <person name="Kim M.K."/>
        </authorList>
    </citation>
    <scope>NUCLEOTIDE SEQUENCE [LARGE SCALE GENOMIC DNA]</scope>
    <source>
        <strain evidence="2 3">BT442</strain>
    </source>
</reference>
<sequence length="395" mass="44074">MFGSGSSQVRVLLASVLKPVDDTRMRGKFAETLRERLNVQVHIAGRASASAFPQDPAVASSQVKQHPIFQGSRLSLNRLTAQWRYWRLLQVLRPALVIVHAPELLPLTLLWQRLGRGRQFLYDIRENYALNVSTQRVYQGLTRRWLAAGLRWVEGWAARQASGLLLAEESYVTELPFLRELPPERVVVLENKYQPAPGEAPPTQARPHPMLHESLQLLYSGTISELNGIWEAIALAQALATTWPGSAHCTIIGFCQQPGLLQRLQDTVAQQPALFTLIGGAEPVPHAAIVGAIAHSHLGLLPYRPHPSTERCRPTKLFEYLALGLPILIPRNALWAKTMGQHGGGMMLELTPVDETATQVRNAFEHCRFYPNGLPKEALWTGEGKKLWHLLDTVI</sequence>
<evidence type="ECO:0000259" key="1">
    <source>
        <dbReference type="Pfam" id="PF13579"/>
    </source>
</evidence>
<proteinExistence type="predicted"/>
<name>A0ABS3QIQ2_9BACT</name>
<dbReference type="RefSeq" id="WP_208176726.1">
    <property type="nucleotide sequence ID" value="NZ_JAGETZ010000009.1"/>
</dbReference>
<protein>
    <submittedName>
        <fullName evidence="2">Glycosyltransferase</fullName>
    </submittedName>
</protein>
<dbReference type="Proteomes" id="UP000664369">
    <property type="component" value="Unassembled WGS sequence"/>
</dbReference>
<evidence type="ECO:0000313" key="2">
    <source>
        <dbReference type="EMBL" id="MBO2011032.1"/>
    </source>
</evidence>
<gene>
    <name evidence="2" type="ORF">J4E00_18370</name>
</gene>
<dbReference type="Pfam" id="PF13579">
    <property type="entry name" value="Glyco_trans_4_4"/>
    <property type="match status" value="1"/>
</dbReference>
<organism evidence="2 3">
    <name type="scientific">Hymenobacter negativus</name>
    <dbReference type="NCBI Taxonomy" id="2795026"/>
    <lineage>
        <taxon>Bacteria</taxon>
        <taxon>Pseudomonadati</taxon>
        <taxon>Bacteroidota</taxon>
        <taxon>Cytophagia</taxon>
        <taxon>Cytophagales</taxon>
        <taxon>Hymenobacteraceae</taxon>
        <taxon>Hymenobacter</taxon>
    </lineage>
</organism>